<sequence length="343" mass="38354">MNSLGVFVFLLFMLGPIALGLFILVPICGTIVRLRANYTPKGLQLDQVDDTNSNESTHIAPEIHVGPSISGIFNMTRRIYRLEGCSGFYKGLMPAYASTILFTLWAILSVPEHPEYMPRCSMHAPSTNIVRGLLYGFGTLIISIPYEILFNRTVCTPHRLPCFKPMQALRIILTPYEIRKPWMLYLTPGLLATRMLMVVWVIAVARVVRAKLLPSLANGLSGLRDPENPDWTVKLLDPTQLGILFLFSVCSTITLCPLEVLATRLSVQRNWSKTDAYHTTDGVIEPAVEYIGQEEDVIALKSDEDPYTGLLDCVQRMVREEGVGSLFRAWWLTMIGVTLGAFS</sequence>
<evidence type="ECO:0000256" key="2">
    <source>
        <dbReference type="ARBA" id="ARBA00022448"/>
    </source>
</evidence>
<comment type="caution">
    <text evidence="12">The sequence shown here is derived from an EMBL/GenBank/DDBJ whole genome shotgun (WGS) entry which is preliminary data.</text>
</comment>
<feature type="transmembrane region" description="Helical" evidence="11">
    <location>
        <begin position="128"/>
        <end position="149"/>
    </location>
</feature>
<keyword evidence="4" id="KW-0677">Repeat</keyword>
<dbReference type="PROSITE" id="PS50920">
    <property type="entry name" value="SOLCAR"/>
    <property type="match status" value="1"/>
</dbReference>
<evidence type="ECO:0000256" key="1">
    <source>
        <dbReference type="ARBA" id="ARBA00004448"/>
    </source>
</evidence>
<keyword evidence="6 11" id="KW-1133">Transmembrane helix</keyword>
<proteinExistence type="inferred from homology"/>
<dbReference type="PANTHER" id="PTHR45829">
    <property type="entry name" value="MITOCHONDRIAL CARRIER PROTEIN RIM2"/>
    <property type="match status" value="1"/>
</dbReference>
<evidence type="ECO:0000256" key="11">
    <source>
        <dbReference type="SAM" id="Phobius"/>
    </source>
</evidence>
<dbReference type="InterPro" id="IPR023395">
    <property type="entry name" value="MCP_dom_sf"/>
</dbReference>
<protein>
    <recommendedName>
        <fullName evidence="14">Mitochondrial carrier</fullName>
    </recommendedName>
</protein>
<dbReference type="GO" id="GO:0015218">
    <property type="term" value="F:pyrimidine nucleotide transmembrane transporter activity"/>
    <property type="evidence" value="ECO:0007669"/>
    <property type="project" value="InterPro"/>
</dbReference>
<dbReference type="InterPro" id="IPR049562">
    <property type="entry name" value="SLC25A33/36-like"/>
</dbReference>
<accession>A0A8H3CM99</accession>
<evidence type="ECO:0008006" key="14">
    <source>
        <dbReference type="Google" id="ProtNLM"/>
    </source>
</evidence>
<dbReference type="Pfam" id="PF00153">
    <property type="entry name" value="Mito_carr"/>
    <property type="match status" value="1"/>
</dbReference>
<evidence type="ECO:0000256" key="3">
    <source>
        <dbReference type="ARBA" id="ARBA00022692"/>
    </source>
</evidence>
<organism evidence="12 13">
    <name type="scientific">Rhizoctonia solani</name>
    <dbReference type="NCBI Taxonomy" id="456999"/>
    <lineage>
        <taxon>Eukaryota</taxon>
        <taxon>Fungi</taxon>
        <taxon>Dikarya</taxon>
        <taxon>Basidiomycota</taxon>
        <taxon>Agaricomycotina</taxon>
        <taxon>Agaricomycetes</taxon>
        <taxon>Cantharellales</taxon>
        <taxon>Ceratobasidiaceae</taxon>
        <taxon>Rhizoctonia</taxon>
    </lineage>
</organism>
<evidence type="ECO:0000256" key="6">
    <source>
        <dbReference type="ARBA" id="ARBA00022989"/>
    </source>
</evidence>
<keyword evidence="2 10" id="KW-0813">Transport</keyword>
<dbReference type="GO" id="GO:1990519">
    <property type="term" value="P:pyrimidine nucleotide import into mitochondrion"/>
    <property type="evidence" value="ECO:0007669"/>
    <property type="project" value="TreeGrafter"/>
</dbReference>
<feature type="transmembrane region" description="Helical" evidence="11">
    <location>
        <begin position="87"/>
        <end position="108"/>
    </location>
</feature>
<gene>
    <name evidence="12" type="ORF">RDB_LOCUS128268</name>
</gene>
<dbReference type="AlphaFoldDB" id="A0A8H3CM99"/>
<dbReference type="GO" id="GO:0005743">
    <property type="term" value="C:mitochondrial inner membrane"/>
    <property type="evidence" value="ECO:0007669"/>
    <property type="project" value="UniProtKB-SubCell"/>
</dbReference>
<dbReference type="Gene3D" id="1.50.40.10">
    <property type="entry name" value="Mitochondrial carrier domain"/>
    <property type="match status" value="2"/>
</dbReference>
<dbReference type="Proteomes" id="UP000663843">
    <property type="component" value="Unassembled WGS sequence"/>
</dbReference>
<feature type="transmembrane region" description="Helical" evidence="11">
    <location>
        <begin position="241"/>
        <end position="262"/>
    </location>
</feature>
<evidence type="ECO:0000256" key="9">
    <source>
        <dbReference type="PROSITE-ProRule" id="PRU00282"/>
    </source>
</evidence>
<feature type="transmembrane region" description="Helical" evidence="11">
    <location>
        <begin position="6"/>
        <end position="32"/>
    </location>
</feature>
<keyword evidence="5" id="KW-0999">Mitochondrion inner membrane</keyword>
<comment type="subcellular location">
    <subcellularLocation>
        <location evidence="1">Mitochondrion inner membrane</location>
        <topology evidence="1">Multi-pass membrane protein</topology>
    </subcellularLocation>
</comment>
<name>A0A8H3CM99_9AGAM</name>
<dbReference type="EMBL" id="CAJMWT010004424">
    <property type="protein sequence ID" value="CAE6490049.1"/>
    <property type="molecule type" value="Genomic_DNA"/>
</dbReference>
<dbReference type="InterPro" id="IPR018108">
    <property type="entry name" value="MCP_transmembrane"/>
</dbReference>
<evidence type="ECO:0000313" key="13">
    <source>
        <dbReference type="Proteomes" id="UP000663843"/>
    </source>
</evidence>
<feature type="transmembrane region" description="Helical" evidence="11">
    <location>
        <begin position="182"/>
        <end position="205"/>
    </location>
</feature>
<keyword evidence="3 9" id="KW-0812">Transmembrane</keyword>
<dbReference type="SUPFAM" id="SSF103506">
    <property type="entry name" value="Mitochondrial carrier"/>
    <property type="match status" value="2"/>
</dbReference>
<evidence type="ECO:0000256" key="10">
    <source>
        <dbReference type="RuleBase" id="RU000488"/>
    </source>
</evidence>
<comment type="similarity">
    <text evidence="10">Belongs to the mitochondrial carrier (TC 2.A.29) family.</text>
</comment>
<evidence type="ECO:0000256" key="4">
    <source>
        <dbReference type="ARBA" id="ARBA00022737"/>
    </source>
</evidence>
<evidence type="ECO:0000256" key="8">
    <source>
        <dbReference type="ARBA" id="ARBA00023136"/>
    </source>
</evidence>
<evidence type="ECO:0000256" key="7">
    <source>
        <dbReference type="ARBA" id="ARBA00023128"/>
    </source>
</evidence>
<dbReference type="PANTHER" id="PTHR45829:SF4">
    <property type="entry name" value="MITOCHONDRIAL CARRIER PROTEIN RIM2"/>
    <property type="match status" value="1"/>
</dbReference>
<reference evidence="12" key="1">
    <citation type="submission" date="2021-01" db="EMBL/GenBank/DDBJ databases">
        <authorList>
            <person name="Kaushik A."/>
        </authorList>
    </citation>
    <scope>NUCLEOTIDE SEQUENCE</scope>
    <source>
        <strain evidence="12">AG2-2IIIB</strain>
    </source>
</reference>
<keyword evidence="7" id="KW-0496">Mitochondrion</keyword>
<evidence type="ECO:0000313" key="12">
    <source>
        <dbReference type="EMBL" id="CAE6490049.1"/>
    </source>
</evidence>
<evidence type="ECO:0000256" key="5">
    <source>
        <dbReference type="ARBA" id="ARBA00022792"/>
    </source>
</evidence>
<keyword evidence="8 9" id="KW-0472">Membrane</keyword>
<feature type="repeat" description="Solcar" evidence="9">
    <location>
        <begin position="6"/>
        <end position="116"/>
    </location>
</feature>